<feature type="region of interest" description="Disordered" evidence="2">
    <location>
        <begin position="55"/>
        <end position="223"/>
    </location>
</feature>
<sequence length="1126" mass="121270">MRRRGLTKLASIVAQTPANGATSGNGAAGCGGTPAYRSALRCSRQKRYDELDRNRQLNGGAPSAAQQRPAAPAQYHFSLPPPGARVEHARPRWEDAGSSSSSTSRGGTWASSTAGRMSSGAPASAASLRQPAAATPRNWPSAAARQIPRSQHPQPAFAETPAASSSSSVYSPPMSAITAQPAEPVPEWLPTPGPPAAAAAAVSSQQGGSGSGDEGAGDGGGADSEEAAIAAAYVNEPPPDVHVVNTLAAAQAAAARLLSFPAGTVFACDTEVMDIDVTSHSPCCHGRVICFSVYAGPTVHWGQQQEEAEQGAPLRTMLWVDTWLDGDEARAGEAAAIIETFRPFWESEQLKKVWHNYSFDRHVMEQLGLGMRGFGGDTMHMARLWDSSRMTRGGYSLEALSSDEKLMSPGSSQGGDGGSEAGGPGLDVRGKVSMKKLFGRRNIKKDGTEGKLVSLPPVHELQRGEDTRWRWINYSAFDAKSTWDLYTRLAGELRAMQASLDPAVAADYAQAGIKLETLWDVYRRTWLPFGALLTDMEAVGMAVDRPHLAAAQVQAEADQQQAKDRFRSWAVEKVPAAQHMNVGSGAQVQQLLFAGAENREKDKKDPLPLERVFKVPNTEGLMVPGKDKKPKKMWDLKLHSVWGPDTKSPLVPEVFTPAGVPACSTPVLKSLAGKAGKARKKLAELGLLDHPAEDLSMLRGVGEDGSAAGDMDGPALEADDESGPDSSPPWPTSDAAISEGGRAEGQDALAVKSREQLQKLAERDGYGPLFSAFGTVAEGLRACDAVDSLVDASAIDTLLSNFIVPLQSDDISKPDPSGVYRVHCSLNINTETGRLSARRPNLQNQPALEKDRYKVRKAFRADVAAGKTLVVADYGQLELRILAHMAECRSMIDAFEAGGDFHSRTALGMYDHIKEAIAQERCLLEWEGEGAPPLPLLKDLFASERRRAKVLNFSIAYGKTAHGLSKDWKVSVKEAEATVSRWYSDRPEVLNWQKEQRAMAQQKGYVTTVLGRRRQLPDAQSSRNRAAQSHALRAAINTPIQGSAADIATAAMLRINEDETLQRMGWRLLLQVHDEVILEGPRETAAEARDRVVACMRSPFTGLNPKPLLVDLVVDAKYADTWYEAK</sequence>
<dbReference type="PRINTS" id="PR00868">
    <property type="entry name" value="DNAPOLI"/>
</dbReference>
<feature type="compositionally biased region" description="Gly residues" evidence="2">
    <location>
        <begin position="207"/>
        <end position="222"/>
    </location>
</feature>
<feature type="compositionally biased region" description="Basic and acidic residues" evidence="2">
    <location>
        <begin position="85"/>
        <end position="95"/>
    </location>
</feature>
<keyword evidence="5" id="KW-1185">Reference proteome</keyword>
<accession>A0A9D4TYG1</accession>
<dbReference type="InterPro" id="IPR043502">
    <property type="entry name" value="DNA/RNA_pol_sf"/>
</dbReference>
<dbReference type="GO" id="GO:0006302">
    <property type="term" value="P:double-strand break repair"/>
    <property type="evidence" value="ECO:0007669"/>
    <property type="project" value="TreeGrafter"/>
</dbReference>
<gene>
    <name evidence="4" type="ORF">D9Q98_000608</name>
</gene>
<feature type="compositionally biased region" description="Low complexity" evidence="2">
    <location>
        <begin position="96"/>
        <end position="134"/>
    </location>
</feature>
<name>A0A9D4TYG1_CHLVU</name>
<dbReference type="Proteomes" id="UP001055712">
    <property type="component" value="Unassembled WGS sequence"/>
</dbReference>
<dbReference type="OrthoDB" id="275278at2759"/>
<dbReference type="AlphaFoldDB" id="A0A9D4TYG1"/>
<dbReference type="SUPFAM" id="SSF56672">
    <property type="entry name" value="DNA/RNA polymerases"/>
    <property type="match status" value="1"/>
</dbReference>
<feature type="compositionally biased region" description="Pro residues" evidence="2">
    <location>
        <begin position="183"/>
        <end position="195"/>
    </location>
</feature>
<dbReference type="Gene3D" id="3.30.420.10">
    <property type="entry name" value="Ribonuclease H-like superfamily/Ribonuclease H"/>
    <property type="match status" value="1"/>
</dbReference>
<evidence type="ECO:0000259" key="3">
    <source>
        <dbReference type="SMART" id="SM00482"/>
    </source>
</evidence>
<reference evidence="4" key="2">
    <citation type="submission" date="2020-11" db="EMBL/GenBank/DDBJ databases">
        <authorList>
            <person name="Cecchin M."/>
            <person name="Marcolungo L."/>
            <person name="Rossato M."/>
            <person name="Girolomoni L."/>
            <person name="Cosentino E."/>
            <person name="Cuine S."/>
            <person name="Li-Beisson Y."/>
            <person name="Delledonne M."/>
            <person name="Ballottari M."/>
        </authorList>
    </citation>
    <scope>NUCLEOTIDE SEQUENCE</scope>
    <source>
        <strain evidence="4">211/11P</strain>
        <tissue evidence="4">Whole cell</tissue>
    </source>
</reference>
<dbReference type="PANTHER" id="PTHR10133:SF27">
    <property type="entry name" value="DNA POLYMERASE NU"/>
    <property type="match status" value="1"/>
</dbReference>
<dbReference type="GO" id="GO:0008408">
    <property type="term" value="F:3'-5' exonuclease activity"/>
    <property type="evidence" value="ECO:0007669"/>
    <property type="project" value="InterPro"/>
</dbReference>
<keyword evidence="1" id="KW-0235">DNA replication</keyword>
<dbReference type="GO" id="GO:0003887">
    <property type="term" value="F:DNA-directed DNA polymerase activity"/>
    <property type="evidence" value="ECO:0007669"/>
    <property type="project" value="InterPro"/>
</dbReference>
<evidence type="ECO:0000256" key="2">
    <source>
        <dbReference type="SAM" id="MobiDB-lite"/>
    </source>
</evidence>
<dbReference type="CDD" id="cd08640">
    <property type="entry name" value="DNA_pol_A_plastid_like"/>
    <property type="match status" value="1"/>
</dbReference>
<dbReference type="PANTHER" id="PTHR10133">
    <property type="entry name" value="DNA POLYMERASE I"/>
    <property type="match status" value="1"/>
</dbReference>
<comment type="caution">
    <text evidence="4">The sequence shown here is derived from an EMBL/GenBank/DDBJ whole genome shotgun (WGS) entry which is preliminary data.</text>
</comment>
<dbReference type="Pfam" id="PF01612">
    <property type="entry name" value="DNA_pol_A_exo1"/>
    <property type="match status" value="1"/>
</dbReference>
<dbReference type="PROSITE" id="PS51257">
    <property type="entry name" value="PROKAR_LIPOPROTEIN"/>
    <property type="match status" value="1"/>
</dbReference>
<dbReference type="SMART" id="SM00482">
    <property type="entry name" value="POLAc"/>
    <property type="match status" value="1"/>
</dbReference>
<feature type="compositionally biased region" description="Gly residues" evidence="2">
    <location>
        <begin position="412"/>
        <end position="425"/>
    </location>
</feature>
<dbReference type="Pfam" id="PF00476">
    <property type="entry name" value="DNA_pol_A"/>
    <property type="match status" value="2"/>
</dbReference>
<dbReference type="InterPro" id="IPR001098">
    <property type="entry name" value="DNA-dir_DNA_pol_A_palm_dom"/>
</dbReference>
<feature type="compositionally biased region" description="Low complexity" evidence="2">
    <location>
        <begin position="61"/>
        <end position="74"/>
    </location>
</feature>
<feature type="compositionally biased region" description="Low complexity" evidence="2">
    <location>
        <begin position="155"/>
        <end position="176"/>
    </location>
</feature>
<organism evidence="4 5">
    <name type="scientific">Chlorella vulgaris</name>
    <name type="common">Green alga</name>
    <dbReference type="NCBI Taxonomy" id="3077"/>
    <lineage>
        <taxon>Eukaryota</taxon>
        <taxon>Viridiplantae</taxon>
        <taxon>Chlorophyta</taxon>
        <taxon>core chlorophytes</taxon>
        <taxon>Trebouxiophyceae</taxon>
        <taxon>Chlorellales</taxon>
        <taxon>Chlorellaceae</taxon>
        <taxon>Chlorella clade</taxon>
        <taxon>Chlorella</taxon>
    </lineage>
</organism>
<reference evidence="4" key="1">
    <citation type="journal article" date="2019" name="Plant J.">
        <title>Chlorella vulgaris genome assembly and annotation reveals the molecular basis for metabolic acclimation to high light conditions.</title>
        <authorList>
            <person name="Cecchin M."/>
            <person name="Marcolungo L."/>
            <person name="Rossato M."/>
            <person name="Girolomoni L."/>
            <person name="Cosentino E."/>
            <person name="Cuine S."/>
            <person name="Li-Beisson Y."/>
            <person name="Delledonne M."/>
            <person name="Ballottari M."/>
        </authorList>
    </citation>
    <scope>NUCLEOTIDE SEQUENCE</scope>
    <source>
        <strain evidence="4">211/11P</strain>
    </source>
</reference>
<dbReference type="SUPFAM" id="SSF53098">
    <property type="entry name" value="Ribonuclease H-like"/>
    <property type="match status" value="1"/>
</dbReference>
<evidence type="ECO:0000313" key="5">
    <source>
        <dbReference type="Proteomes" id="UP001055712"/>
    </source>
</evidence>
<protein>
    <recommendedName>
        <fullName evidence="3">DNA-directed DNA polymerase family A palm domain-containing protein</fullName>
    </recommendedName>
</protein>
<proteinExistence type="predicted"/>
<dbReference type="InterPro" id="IPR036397">
    <property type="entry name" value="RNaseH_sf"/>
</dbReference>
<dbReference type="InterPro" id="IPR012337">
    <property type="entry name" value="RNaseH-like_sf"/>
</dbReference>
<feature type="domain" description="DNA-directed DNA polymerase family A palm" evidence="3">
    <location>
        <begin position="854"/>
        <end position="1084"/>
    </location>
</feature>
<evidence type="ECO:0000256" key="1">
    <source>
        <dbReference type="ARBA" id="ARBA00022705"/>
    </source>
</evidence>
<feature type="compositionally biased region" description="Low complexity" evidence="2">
    <location>
        <begin position="196"/>
        <end position="206"/>
    </location>
</feature>
<feature type="region of interest" description="Disordered" evidence="2">
    <location>
        <begin position="402"/>
        <end position="426"/>
    </location>
</feature>
<dbReference type="InterPro" id="IPR002298">
    <property type="entry name" value="DNA_polymerase_A"/>
</dbReference>
<dbReference type="InterPro" id="IPR002562">
    <property type="entry name" value="3'-5'_exonuclease_dom"/>
</dbReference>
<dbReference type="FunFam" id="1.10.150.20:FF:000034">
    <property type="entry name" value="DNA polymerase I"/>
    <property type="match status" value="1"/>
</dbReference>
<evidence type="ECO:0000313" key="4">
    <source>
        <dbReference type="EMBL" id="KAI3438171.1"/>
    </source>
</evidence>
<dbReference type="Gene3D" id="3.30.70.370">
    <property type="match status" value="1"/>
</dbReference>
<dbReference type="GO" id="GO:0006261">
    <property type="term" value="P:DNA-templated DNA replication"/>
    <property type="evidence" value="ECO:0007669"/>
    <property type="project" value="InterPro"/>
</dbReference>
<dbReference type="Gene3D" id="1.10.150.20">
    <property type="entry name" value="5' to 3' exonuclease, C-terminal subdomain"/>
    <property type="match status" value="1"/>
</dbReference>
<dbReference type="GO" id="GO:0003677">
    <property type="term" value="F:DNA binding"/>
    <property type="evidence" value="ECO:0007669"/>
    <property type="project" value="InterPro"/>
</dbReference>
<feature type="region of interest" description="Disordered" evidence="2">
    <location>
        <begin position="700"/>
        <end position="749"/>
    </location>
</feature>
<dbReference type="EMBL" id="SIDB01000001">
    <property type="protein sequence ID" value="KAI3438171.1"/>
    <property type="molecule type" value="Genomic_DNA"/>
</dbReference>